<gene>
    <name evidence="12" type="ORF">GT565_13680</name>
</gene>
<dbReference type="SUPFAM" id="SSF75005">
    <property type="entry name" value="Arabinanase/levansucrase/invertase"/>
    <property type="match status" value="1"/>
</dbReference>
<dbReference type="GO" id="GO:0005985">
    <property type="term" value="P:sucrose metabolic process"/>
    <property type="evidence" value="ECO:0007669"/>
    <property type="project" value="UniProtKB-UniPathway"/>
</dbReference>
<organism evidence="12 13">
    <name type="scientific">Dorea longicatena</name>
    <dbReference type="NCBI Taxonomy" id="88431"/>
    <lineage>
        <taxon>Bacteria</taxon>
        <taxon>Bacillati</taxon>
        <taxon>Bacillota</taxon>
        <taxon>Clostridia</taxon>
        <taxon>Lachnospirales</taxon>
        <taxon>Lachnospiraceae</taxon>
        <taxon>Dorea</taxon>
    </lineage>
</organism>
<name>A0A845KQX9_9FIRM</name>
<dbReference type="InterPro" id="IPR013320">
    <property type="entry name" value="ConA-like_dom_sf"/>
</dbReference>
<dbReference type="PROSITE" id="PS00609">
    <property type="entry name" value="GLYCOSYL_HYDROL_F32"/>
    <property type="match status" value="1"/>
</dbReference>
<comment type="catalytic activity">
    <reaction evidence="8">
        <text>Hydrolysis of terminal non-reducing beta-D-fructofuranoside residues in beta-D-fructofuranosides.</text>
        <dbReference type="EC" id="3.2.1.26"/>
    </reaction>
</comment>
<dbReference type="InterPro" id="IPR013189">
    <property type="entry name" value="Glyco_hydro_32_C"/>
</dbReference>
<keyword evidence="9" id="KW-0963">Cytoplasm</keyword>
<evidence type="ECO:0000256" key="7">
    <source>
        <dbReference type="ARBA" id="ARBA00033367"/>
    </source>
</evidence>
<evidence type="ECO:0000256" key="6">
    <source>
        <dbReference type="ARBA" id="ARBA00023295"/>
    </source>
</evidence>
<keyword evidence="6 8" id="KW-0326">Glycosidase</keyword>
<dbReference type="EMBL" id="WWSB01000023">
    <property type="protein sequence ID" value="MZK19121.1"/>
    <property type="molecule type" value="Genomic_DNA"/>
</dbReference>
<dbReference type="PANTHER" id="PTHR43101:SF1">
    <property type="entry name" value="BETA-FRUCTOSIDASE"/>
    <property type="match status" value="1"/>
</dbReference>
<evidence type="ECO:0000256" key="9">
    <source>
        <dbReference type="RuleBase" id="RU365015"/>
    </source>
</evidence>
<comment type="pathway">
    <text evidence="1 9">Glycan biosynthesis; sucrose metabolism.</text>
</comment>
<keyword evidence="9" id="KW-0119">Carbohydrate metabolism</keyword>
<dbReference type="GO" id="GO:0005737">
    <property type="term" value="C:cytoplasm"/>
    <property type="evidence" value="ECO:0007669"/>
    <property type="project" value="UniProtKB-SubCell"/>
</dbReference>
<dbReference type="InterPro" id="IPR013148">
    <property type="entry name" value="Glyco_hydro_32_N"/>
</dbReference>
<dbReference type="GO" id="GO:0004564">
    <property type="term" value="F:beta-fructofuranosidase activity"/>
    <property type="evidence" value="ECO:0007669"/>
    <property type="project" value="UniProtKB-EC"/>
</dbReference>
<dbReference type="CDD" id="cd08996">
    <property type="entry name" value="GH32_FFase"/>
    <property type="match status" value="1"/>
</dbReference>
<sequence length="454" mass="52253">MQKKKAEMTMNKPIYHITPEKGWMNDPNGLVEYNGVYHVFYQADPEHLINENIGWGHKISSDLLHWEECQPALLPDQSYDRDGCFTGSAVIKDDKMYLLYTGHVNQESGYIETQNLAVSKDGIHFEKYDGNPVIKNPPADTTMRFRDPKIWEKNGNYYAVIGGETEDKCGKVVYYRSRDLQEYTYCGVFADSDGSIGNMWECPNFVQIGNTDVLIISPKGLEKENGFSASFESGYMTGKMNYEEGMFSHASYKKLDHGFDFYAPQVMECGDRKILFAWFAIPDSPGIEMEDGWRHLLTIPRELKVASDNSLLMTPIEELKKLRTKVLEKTVPGSSWNCNIENQPLELLLTGRYEELCFEIADKNEPLLEFTLKKDNIVLKQKREDGWQIRTCSYYDDIMRKMQIYMDYSTIEVFINDGRYVFSSRIYPVGSLDFRINAAADNEDGSLEIYSLSL</sequence>
<accession>A0A845KQX9</accession>
<evidence type="ECO:0000256" key="5">
    <source>
        <dbReference type="ARBA" id="ARBA00022801"/>
    </source>
</evidence>
<dbReference type="InterPro" id="IPR018053">
    <property type="entry name" value="Glyco_hydro_32_AS"/>
</dbReference>
<evidence type="ECO:0000256" key="3">
    <source>
        <dbReference type="ARBA" id="ARBA00012758"/>
    </source>
</evidence>
<comment type="similarity">
    <text evidence="2 8">Belongs to the glycosyl hydrolase 32 family.</text>
</comment>
<evidence type="ECO:0000259" key="11">
    <source>
        <dbReference type="Pfam" id="PF08244"/>
    </source>
</evidence>
<dbReference type="RefSeq" id="WP_161159815.1">
    <property type="nucleotide sequence ID" value="NZ_JADNJR010000009.1"/>
</dbReference>
<dbReference type="InterPro" id="IPR006232">
    <property type="entry name" value="Suc6P_hydrolase"/>
</dbReference>
<dbReference type="EC" id="3.2.1.26" evidence="3 8"/>
<evidence type="ECO:0000256" key="4">
    <source>
        <dbReference type="ARBA" id="ARBA00019623"/>
    </source>
</evidence>
<evidence type="ECO:0000256" key="1">
    <source>
        <dbReference type="ARBA" id="ARBA00004914"/>
    </source>
</evidence>
<comment type="caution">
    <text evidence="12">The sequence shown here is derived from an EMBL/GenBank/DDBJ whole genome shotgun (WGS) entry which is preliminary data.</text>
</comment>
<evidence type="ECO:0000259" key="10">
    <source>
        <dbReference type="Pfam" id="PF00251"/>
    </source>
</evidence>
<evidence type="ECO:0000313" key="12">
    <source>
        <dbReference type="EMBL" id="MZK19121.1"/>
    </source>
</evidence>
<dbReference type="NCBIfam" id="TIGR01322">
    <property type="entry name" value="scrB_fam"/>
    <property type="match status" value="1"/>
</dbReference>
<dbReference type="PANTHER" id="PTHR43101">
    <property type="entry name" value="BETA-FRUCTOSIDASE"/>
    <property type="match status" value="1"/>
</dbReference>
<dbReference type="Pfam" id="PF08244">
    <property type="entry name" value="Glyco_hydro_32C"/>
    <property type="match status" value="1"/>
</dbReference>
<proteinExistence type="inferred from homology"/>
<dbReference type="Gene3D" id="2.60.120.560">
    <property type="entry name" value="Exo-inulinase, domain 1"/>
    <property type="match status" value="1"/>
</dbReference>
<dbReference type="Proteomes" id="UP000446719">
    <property type="component" value="Unassembled WGS sequence"/>
</dbReference>
<feature type="domain" description="Glycosyl hydrolase family 32 C-terminal" evidence="11">
    <location>
        <begin position="401"/>
        <end position="437"/>
    </location>
</feature>
<dbReference type="Pfam" id="PF00251">
    <property type="entry name" value="Glyco_hydro_32N"/>
    <property type="match status" value="1"/>
</dbReference>
<dbReference type="InterPro" id="IPR001362">
    <property type="entry name" value="Glyco_hydro_32"/>
</dbReference>
<dbReference type="InterPro" id="IPR023296">
    <property type="entry name" value="Glyco_hydro_beta-prop_sf"/>
</dbReference>
<keyword evidence="5 8" id="KW-0378">Hydrolase</keyword>
<protein>
    <recommendedName>
        <fullName evidence="4 8">Sucrose-6-phosphate hydrolase</fullName>
        <ecNumber evidence="3 8">3.2.1.26</ecNumber>
    </recommendedName>
    <alternativeName>
        <fullName evidence="7 9">Invertase</fullName>
    </alternativeName>
</protein>
<feature type="domain" description="Glycosyl hydrolase family 32 N-terminal" evidence="10">
    <location>
        <begin position="16"/>
        <end position="315"/>
    </location>
</feature>
<evidence type="ECO:0000256" key="2">
    <source>
        <dbReference type="ARBA" id="ARBA00009902"/>
    </source>
</evidence>
<evidence type="ECO:0000256" key="8">
    <source>
        <dbReference type="RuleBase" id="RU362110"/>
    </source>
</evidence>
<dbReference type="UniPathway" id="UPA00238"/>
<dbReference type="InterPro" id="IPR051214">
    <property type="entry name" value="GH32_Enzymes"/>
</dbReference>
<evidence type="ECO:0000313" key="13">
    <source>
        <dbReference type="Proteomes" id="UP000446719"/>
    </source>
</evidence>
<dbReference type="Gene3D" id="2.115.10.20">
    <property type="entry name" value="Glycosyl hydrolase domain, family 43"/>
    <property type="match status" value="1"/>
</dbReference>
<dbReference type="SUPFAM" id="SSF49899">
    <property type="entry name" value="Concanavalin A-like lectins/glucanases"/>
    <property type="match status" value="1"/>
</dbReference>
<comment type="function">
    <text evidence="9">Enables the bacterium to metabolize sucrose as a sole carbon source.</text>
</comment>
<comment type="subcellular location">
    <subcellularLocation>
        <location evidence="9">Cytoplasm</location>
    </subcellularLocation>
</comment>
<dbReference type="SMART" id="SM00640">
    <property type="entry name" value="Glyco_32"/>
    <property type="match status" value="1"/>
</dbReference>
<dbReference type="AlphaFoldDB" id="A0A845KQX9"/>
<reference evidence="12 13" key="1">
    <citation type="journal article" date="2019" name="Nat. Med.">
        <title>A library of human gut bacterial isolates paired with longitudinal multiomics data enables mechanistic microbiome research.</title>
        <authorList>
            <person name="Poyet M."/>
            <person name="Groussin M."/>
            <person name="Gibbons S.M."/>
            <person name="Avila-Pacheco J."/>
            <person name="Jiang X."/>
            <person name="Kearney S.M."/>
            <person name="Perrotta A.R."/>
            <person name="Berdy B."/>
            <person name="Zhao S."/>
            <person name="Lieberman T.D."/>
            <person name="Swanson P.K."/>
            <person name="Smith M."/>
            <person name="Roesemann S."/>
            <person name="Alexander J.E."/>
            <person name="Rich S.A."/>
            <person name="Livny J."/>
            <person name="Vlamakis H."/>
            <person name="Clish C."/>
            <person name="Bullock K."/>
            <person name="Deik A."/>
            <person name="Scott J."/>
            <person name="Pierce K.A."/>
            <person name="Xavier R.J."/>
            <person name="Alm E.J."/>
        </authorList>
    </citation>
    <scope>NUCLEOTIDE SEQUENCE [LARGE SCALE GENOMIC DNA]</scope>
    <source>
        <strain evidence="12 13">BIOML-A7</strain>
    </source>
</reference>